<accession>A0A4Y7TND7</accession>
<name>A0A4Y7TND7_COPMI</name>
<proteinExistence type="predicted"/>
<feature type="region of interest" description="Disordered" evidence="1">
    <location>
        <begin position="60"/>
        <end position="84"/>
    </location>
</feature>
<organism evidence="2 3">
    <name type="scientific">Coprinellus micaceus</name>
    <name type="common">Glistening ink-cap mushroom</name>
    <name type="synonym">Coprinus micaceus</name>
    <dbReference type="NCBI Taxonomy" id="71717"/>
    <lineage>
        <taxon>Eukaryota</taxon>
        <taxon>Fungi</taxon>
        <taxon>Dikarya</taxon>
        <taxon>Basidiomycota</taxon>
        <taxon>Agaricomycotina</taxon>
        <taxon>Agaricomycetes</taxon>
        <taxon>Agaricomycetidae</taxon>
        <taxon>Agaricales</taxon>
        <taxon>Agaricineae</taxon>
        <taxon>Psathyrellaceae</taxon>
        <taxon>Coprinellus</taxon>
    </lineage>
</organism>
<dbReference type="EMBL" id="QPFP01000007">
    <property type="protein sequence ID" value="TEB35418.1"/>
    <property type="molecule type" value="Genomic_DNA"/>
</dbReference>
<dbReference type="Proteomes" id="UP000298030">
    <property type="component" value="Unassembled WGS sequence"/>
</dbReference>
<evidence type="ECO:0000313" key="2">
    <source>
        <dbReference type="EMBL" id="TEB35418.1"/>
    </source>
</evidence>
<gene>
    <name evidence="2" type="ORF">FA13DRAFT_1771890</name>
</gene>
<protein>
    <submittedName>
        <fullName evidence="2">Uncharacterized protein</fullName>
    </submittedName>
</protein>
<keyword evidence="3" id="KW-1185">Reference proteome</keyword>
<comment type="caution">
    <text evidence="2">The sequence shown here is derived from an EMBL/GenBank/DDBJ whole genome shotgun (WGS) entry which is preliminary data.</text>
</comment>
<dbReference type="AlphaFoldDB" id="A0A4Y7TND7"/>
<sequence length="246" mass="26696">MPGPEEFRAMSSDEIGRAGRIDEAPHSHLAVSRWLLLLNEGCNYIASTFPADSPVLHWKKKSTTTEQRPSVDGDDSENTGLVSSGRTRVKQQLLPGPDPCADVFTYPKNSRNTLQQLHSPLKVGVSSVSLRDTSTNVALLTASDRPMTRTRLVFESQTMDFSIGEGKSSFVLTVGWRCFRYEQDGHSAGHIIAALLIPGGQEVKPGTGHGPSLFTGKSDLMASPTTRVEVDPTKARLSYGTDAALR</sequence>
<evidence type="ECO:0000256" key="1">
    <source>
        <dbReference type="SAM" id="MobiDB-lite"/>
    </source>
</evidence>
<evidence type="ECO:0000313" key="3">
    <source>
        <dbReference type="Proteomes" id="UP000298030"/>
    </source>
</evidence>
<reference evidence="2 3" key="1">
    <citation type="journal article" date="2019" name="Nat. Ecol. Evol.">
        <title>Megaphylogeny resolves global patterns of mushroom evolution.</title>
        <authorList>
            <person name="Varga T."/>
            <person name="Krizsan K."/>
            <person name="Foldi C."/>
            <person name="Dima B."/>
            <person name="Sanchez-Garcia M."/>
            <person name="Sanchez-Ramirez S."/>
            <person name="Szollosi G.J."/>
            <person name="Szarkandi J.G."/>
            <person name="Papp V."/>
            <person name="Albert L."/>
            <person name="Andreopoulos W."/>
            <person name="Angelini C."/>
            <person name="Antonin V."/>
            <person name="Barry K.W."/>
            <person name="Bougher N.L."/>
            <person name="Buchanan P."/>
            <person name="Buyck B."/>
            <person name="Bense V."/>
            <person name="Catcheside P."/>
            <person name="Chovatia M."/>
            <person name="Cooper J."/>
            <person name="Damon W."/>
            <person name="Desjardin D."/>
            <person name="Finy P."/>
            <person name="Geml J."/>
            <person name="Haridas S."/>
            <person name="Hughes K."/>
            <person name="Justo A."/>
            <person name="Karasinski D."/>
            <person name="Kautmanova I."/>
            <person name="Kiss B."/>
            <person name="Kocsube S."/>
            <person name="Kotiranta H."/>
            <person name="LaButti K.M."/>
            <person name="Lechner B.E."/>
            <person name="Liimatainen K."/>
            <person name="Lipzen A."/>
            <person name="Lukacs Z."/>
            <person name="Mihaltcheva S."/>
            <person name="Morgado L.N."/>
            <person name="Niskanen T."/>
            <person name="Noordeloos M.E."/>
            <person name="Ohm R.A."/>
            <person name="Ortiz-Santana B."/>
            <person name="Ovrebo C."/>
            <person name="Racz N."/>
            <person name="Riley R."/>
            <person name="Savchenko A."/>
            <person name="Shiryaev A."/>
            <person name="Soop K."/>
            <person name="Spirin V."/>
            <person name="Szebenyi C."/>
            <person name="Tomsovsky M."/>
            <person name="Tulloss R.E."/>
            <person name="Uehling J."/>
            <person name="Grigoriev I.V."/>
            <person name="Vagvolgyi C."/>
            <person name="Papp T."/>
            <person name="Martin F.M."/>
            <person name="Miettinen O."/>
            <person name="Hibbett D.S."/>
            <person name="Nagy L.G."/>
        </authorList>
    </citation>
    <scope>NUCLEOTIDE SEQUENCE [LARGE SCALE GENOMIC DNA]</scope>
    <source>
        <strain evidence="2 3">FP101781</strain>
    </source>
</reference>